<dbReference type="EMBL" id="BLQM01000001">
    <property type="protein sequence ID" value="GMH47214.1"/>
    <property type="molecule type" value="Genomic_DNA"/>
</dbReference>
<feature type="compositionally biased region" description="Basic and acidic residues" evidence="1">
    <location>
        <begin position="701"/>
        <end position="711"/>
    </location>
</feature>
<comment type="caution">
    <text evidence="2">The sequence shown here is derived from an EMBL/GenBank/DDBJ whole genome shotgun (WGS) entry which is preliminary data.</text>
</comment>
<feature type="compositionally biased region" description="Basic and acidic residues" evidence="1">
    <location>
        <begin position="480"/>
        <end position="494"/>
    </location>
</feature>
<feature type="region of interest" description="Disordered" evidence="1">
    <location>
        <begin position="480"/>
        <end position="544"/>
    </location>
</feature>
<feature type="region of interest" description="Disordered" evidence="1">
    <location>
        <begin position="148"/>
        <end position="175"/>
    </location>
</feature>
<protein>
    <recommendedName>
        <fullName evidence="4">UBA domain-containing protein</fullName>
    </recommendedName>
</protein>
<feature type="compositionally biased region" description="Basic and acidic residues" evidence="1">
    <location>
        <begin position="512"/>
        <end position="521"/>
    </location>
</feature>
<feature type="region of interest" description="Disordered" evidence="1">
    <location>
        <begin position="569"/>
        <end position="603"/>
    </location>
</feature>
<feature type="region of interest" description="Disordered" evidence="1">
    <location>
        <begin position="663"/>
        <end position="745"/>
    </location>
</feature>
<feature type="compositionally biased region" description="Polar residues" evidence="1">
    <location>
        <begin position="733"/>
        <end position="745"/>
    </location>
</feature>
<evidence type="ECO:0008006" key="4">
    <source>
        <dbReference type="Google" id="ProtNLM"/>
    </source>
</evidence>
<evidence type="ECO:0000313" key="3">
    <source>
        <dbReference type="Proteomes" id="UP001162640"/>
    </source>
</evidence>
<organism evidence="2 3">
    <name type="scientific">Triparma laevis f. inornata</name>
    <dbReference type="NCBI Taxonomy" id="1714386"/>
    <lineage>
        <taxon>Eukaryota</taxon>
        <taxon>Sar</taxon>
        <taxon>Stramenopiles</taxon>
        <taxon>Ochrophyta</taxon>
        <taxon>Bolidophyceae</taxon>
        <taxon>Parmales</taxon>
        <taxon>Triparmaceae</taxon>
        <taxon>Triparma</taxon>
    </lineage>
</organism>
<evidence type="ECO:0000313" key="2">
    <source>
        <dbReference type="EMBL" id="GMH47214.1"/>
    </source>
</evidence>
<gene>
    <name evidence="2" type="ORF">TL16_g00008</name>
</gene>
<accession>A0A9W6ZAV0</accession>
<feature type="compositionally biased region" description="Low complexity" evidence="1">
    <location>
        <begin position="847"/>
        <end position="856"/>
    </location>
</feature>
<feature type="compositionally biased region" description="Acidic residues" evidence="1">
    <location>
        <begin position="675"/>
        <end position="698"/>
    </location>
</feature>
<sequence length="1378" mass="152645">MPQYTSSPDQQPFLTKLLSLLSQTYTTHHSSHGNVAAPHPSPTTTASTKTLFLKLLSHGTFVNVSWRFILDSLHGKVRFLPTSINSTFLWDADSYIKPRQSTNEDLKDLTIMTTLALFDQPINVPQQYKDDFDEVVSGLLLKCLNDNKNNNSNSSNDNNSNSNTNTNTNTKTPNHASLKSSLLLTSLLTCIQSCSLPLSSTPLKPLLFTLSLTPSPPPSDPLPTCLQTLQTVMQTPTITLTTSTTLLKNPSPSHLPPHSTLYLVTLPDAVRLKVLKKGTVVNVVNMKDVDGVKRLKIALDEHSTFSDNVPGTPPPVSYGWISERLRGGSSDLVVERLTKSLSEDLTNSHISGSLPELIKWPVATDEENGRIRVRHFLHCHCLRYTQPISLFPRSPGWSCDNCGVEDVPSTRAGWVCGEGCNWESVEDLTLMGFPEQTATEAVNEAIRILGIPDLGNEARIQPRRSIVEMAVGFVTGGEVAVREAEAEAEDERHREERRRRTRQMQREEEEEAMRRRERESPSRPPMGQTAFPPALGDPGAPFDTSAAQLVDEDELRTLIEAHEMTLREDLVEHSSESRISLNPPSYSPPTSRTERIASESTVDTADTDELRAMIRAHEEGTRLVEPTTRRSDADEMREIIREHEERGPRDEDDHAWVQEVSISDTFFGGPRTPAEDEGEEFGFEDEEEDDDDDEEDPTEGAVREILTETMDRLPSPPRSQVTASTPLIRRTSPVRTMQVGPTGSLTDMLERERNEMMQNLEIDEELERELEAERRELIVEQTASDVAEVGRADRASSGEIVNDSDLPGSPFIIRPANDPPEPPPMNLTSDPRPLEIEDEEIEELYNSSTTTSTTSRGSKKSRKGRDASKKKSKKSSGPPTLKISDVERKKIARQLSIKCQFKVELCEHAMKNAGDDVKAAEEWLYNLGWSKEYLHYKTDSITTYSTVYTSLNFSFSSSSSVENGNNGETSREIAESLCSTLFESMEEDAESGTYKGEFINIEKEKEKKIDGGTDKSSASEGEGIFTEKVLKSIEVEKTSALHKSVCVILCPSCCYLEFPGCGQHKTLLSVKKTNGHGKCSKCSTATDTSGPWDAGCRQCKNITRKVFWSLSVREAQYLLKAFPSKARKSKDDSVKVKVLSCPYCNVVGFAGIGGENPRLAEVKDGVDFSLGQNCYIKQEVFEERLEHIGSCPNEGGELEATEVQISFGEAKYLYKSISAVTTLSTFKSNSGPLALNTQLAISSSAGCKRSPVIGKLTEILDGSIAVSVLNEETGLEMPTFVELKDAKFVTHTAGFGLTSNAREGVNNMFSAAIECHESESVRTARRIVVKLLESVEEEEDVGKYFGCDMEEFVRLIKLVIDAGGEEANAVKEFLRRVL</sequence>
<reference evidence="3" key="1">
    <citation type="journal article" date="2023" name="Commun. Biol.">
        <title>Genome analysis of Parmales, the sister group of diatoms, reveals the evolutionary specialization of diatoms from phago-mixotrophs to photoautotrophs.</title>
        <authorList>
            <person name="Ban H."/>
            <person name="Sato S."/>
            <person name="Yoshikawa S."/>
            <person name="Yamada K."/>
            <person name="Nakamura Y."/>
            <person name="Ichinomiya M."/>
            <person name="Sato N."/>
            <person name="Blanc-Mathieu R."/>
            <person name="Endo H."/>
            <person name="Kuwata A."/>
            <person name="Ogata H."/>
        </authorList>
    </citation>
    <scope>NUCLEOTIDE SEQUENCE [LARGE SCALE GENOMIC DNA]</scope>
</reference>
<name>A0A9W6ZAV0_9STRA</name>
<dbReference type="Proteomes" id="UP001162640">
    <property type="component" value="Unassembled WGS sequence"/>
</dbReference>
<feature type="compositionally biased region" description="Polar residues" evidence="1">
    <location>
        <begin position="577"/>
        <end position="591"/>
    </location>
</feature>
<evidence type="ECO:0000256" key="1">
    <source>
        <dbReference type="SAM" id="MobiDB-lite"/>
    </source>
</evidence>
<proteinExistence type="predicted"/>
<feature type="region of interest" description="Disordered" evidence="1">
    <location>
        <begin position="780"/>
        <end position="887"/>
    </location>
</feature>